<dbReference type="RefSeq" id="WP_184969678.1">
    <property type="nucleotide sequence ID" value="NZ_JACHIN010000012.1"/>
</dbReference>
<protein>
    <submittedName>
        <fullName evidence="1">Uncharacterized protein</fullName>
    </submittedName>
</protein>
<reference evidence="1 2" key="1">
    <citation type="submission" date="2020-08" db="EMBL/GenBank/DDBJ databases">
        <title>Genomic Encyclopedia of Type Strains, Phase IV (KMG-IV): sequencing the most valuable type-strain genomes for metagenomic binning, comparative biology and taxonomic classification.</title>
        <authorList>
            <person name="Goeker M."/>
        </authorList>
    </citation>
    <scope>NUCLEOTIDE SEQUENCE [LARGE SCALE GENOMIC DNA]</scope>
    <source>
        <strain evidence="1 2">DSM 45385</strain>
    </source>
</reference>
<evidence type="ECO:0000313" key="1">
    <source>
        <dbReference type="EMBL" id="MBB5081909.1"/>
    </source>
</evidence>
<proteinExistence type="predicted"/>
<comment type="caution">
    <text evidence="1">The sequence shown here is derived from an EMBL/GenBank/DDBJ whole genome shotgun (WGS) entry which is preliminary data.</text>
</comment>
<keyword evidence="2" id="KW-1185">Reference proteome</keyword>
<dbReference type="Proteomes" id="UP000568380">
    <property type="component" value="Unassembled WGS sequence"/>
</dbReference>
<dbReference type="EMBL" id="JACHIN010000012">
    <property type="protein sequence ID" value="MBB5081909.1"/>
    <property type="molecule type" value="Genomic_DNA"/>
</dbReference>
<accession>A0A7W8EJQ7</accession>
<gene>
    <name evidence="1" type="ORF">HNR40_007404</name>
</gene>
<evidence type="ECO:0000313" key="2">
    <source>
        <dbReference type="Proteomes" id="UP000568380"/>
    </source>
</evidence>
<sequence length="119" mass="13166">MTRWLAGTPQLMMRWRSPHLYVRAVLRAALEAGSNNPIKAQDLHRMASSYCDAQQRATAPPDWFDSAIAYATAHVAGRLSLLTPISNTAMGKVDSYTAGEHLAWVIAFDQTLDQIAHKT</sequence>
<name>A0A7W8EJQ7_9ACTN</name>
<organism evidence="1 2">
    <name type="scientific">Nonomuraea endophytica</name>
    <dbReference type="NCBI Taxonomy" id="714136"/>
    <lineage>
        <taxon>Bacteria</taxon>
        <taxon>Bacillati</taxon>
        <taxon>Actinomycetota</taxon>
        <taxon>Actinomycetes</taxon>
        <taxon>Streptosporangiales</taxon>
        <taxon>Streptosporangiaceae</taxon>
        <taxon>Nonomuraea</taxon>
    </lineage>
</organism>
<dbReference type="AlphaFoldDB" id="A0A7W8EJQ7"/>